<dbReference type="InterPro" id="IPR039293">
    <property type="entry name" value="TMEM81"/>
</dbReference>
<dbReference type="Proteomes" id="UP000694548">
    <property type="component" value="Chromosome sgr15"/>
</dbReference>
<organism evidence="12 13">
    <name type="scientific">Nothobranchius furzeri</name>
    <name type="common">Turquoise killifish</name>
    <dbReference type="NCBI Taxonomy" id="105023"/>
    <lineage>
        <taxon>Eukaryota</taxon>
        <taxon>Metazoa</taxon>
        <taxon>Chordata</taxon>
        <taxon>Craniata</taxon>
        <taxon>Vertebrata</taxon>
        <taxon>Euteleostomi</taxon>
        <taxon>Actinopterygii</taxon>
        <taxon>Neopterygii</taxon>
        <taxon>Teleostei</taxon>
        <taxon>Neoteleostei</taxon>
        <taxon>Acanthomorphata</taxon>
        <taxon>Ovalentaria</taxon>
        <taxon>Atherinomorphae</taxon>
        <taxon>Cyprinodontiformes</taxon>
        <taxon>Nothobranchiidae</taxon>
        <taxon>Nothobranchius</taxon>
    </lineage>
</organism>
<keyword evidence="7" id="KW-1015">Disulfide bond</keyword>
<sequence length="262" mass="29515">MHICNQISRSTKQTKKETKPRIVLFYPAGSPSNIKMHICSVRIYAPLLLLCLISADLKDVGEGPVEVITESSACSTTCGIGVKTQTLCLLTDGATAVEENRSTEPKVSGECRVRKAACLDSWQCGLRTMTVTSGQKVEIDCLEEVMEAMGKFSWRVSWRYARGIISSDDSLFDRWNAPHLDRVVLEPVQESDAGTYRCDVQDTTFRRVKRIYWGIRVLPEGVMHLDYDSSVAQWEPADSQQNLDGFHQNTGRILLYAVWLRF</sequence>
<feature type="domain" description="Ig-like" evidence="11">
    <location>
        <begin position="105"/>
        <end position="209"/>
    </location>
</feature>
<dbReference type="InterPro" id="IPR013783">
    <property type="entry name" value="Ig-like_fold"/>
</dbReference>
<evidence type="ECO:0000256" key="1">
    <source>
        <dbReference type="ARBA" id="ARBA00004251"/>
    </source>
</evidence>
<dbReference type="GO" id="GO:0005886">
    <property type="term" value="C:plasma membrane"/>
    <property type="evidence" value="ECO:0007669"/>
    <property type="project" value="UniProtKB-SubCell"/>
</dbReference>
<dbReference type="PANTHER" id="PTHR35670">
    <property type="entry name" value="TRANSMEMBRANE PROTEIN 81"/>
    <property type="match status" value="1"/>
</dbReference>
<dbReference type="SMART" id="SM00409">
    <property type="entry name" value="IG"/>
    <property type="match status" value="1"/>
</dbReference>
<evidence type="ECO:0000256" key="6">
    <source>
        <dbReference type="ARBA" id="ARBA00023136"/>
    </source>
</evidence>
<dbReference type="SUPFAM" id="SSF48726">
    <property type="entry name" value="Immunoglobulin"/>
    <property type="match status" value="1"/>
</dbReference>
<evidence type="ECO:0000256" key="3">
    <source>
        <dbReference type="ARBA" id="ARBA00022692"/>
    </source>
</evidence>
<comment type="function">
    <text evidence="9">Essential fertilization factor required for male fertility. Part of a conserved trimeric sperm complex with the essential fertilization factors IZUMO1 and SPACA6 which bridges sperm and oocyte membranes during fertilization by binding to IZUMO1R/JUNO on the oocyte.</text>
</comment>
<reference evidence="12" key="1">
    <citation type="submission" date="2014-08" db="EMBL/GenBank/DDBJ databases">
        <authorList>
            <person name="Senf B."/>
            <person name="Petzold A."/>
            <person name="Downie B.R."/>
            <person name="Koch P."/>
            <person name="Platzer M."/>
        </authorList>
    </citation>
    <scope>NUCLEOTIDE SEQUENCE [LARGE SCALE GENOMIC DNA]</scope>
    <source>
        <strain evidence="12">GRZ</strain>
    </source>
</reference>
<protein>
    <recommendedName>
        <fullName evidence="10">Transmembrane protein 81</fullName>
    </recommendedName>
</protein>
<keyword evidence="6" id="KW-0472">Membrane</keyword>
<reference evidence="12" key="2">
    <citation type="submission" date="2025-08" db="UniProtKB">
        <authorList>
            <consortium name="Ensembl"/>
        </authorList>
    </citation>
    <scope>IDENTIFICATION</scope>
</reference>
<keyword evidence="13" id="KW-1185">Reference proteome</keyword>
<evidence type="ECO:0000256" key="2">
    <source>
        <dbReference type="ARBA" id="ARBA00022475"/>
    </source>
</evidence>
<proteinExistence type="predicted"/>
<dbReference type="InterPro" id="IPR036179">
    <property type="entry name" value="Ig-like_dom_sf"/>
</dbReference>
<dbReference type="GeneTree" id="ENSGT00390000006349"/>
<keyword evidence="5" id="KW-1133">Transmembrane helix</keyword>
<evidence type="ECO:0000256" key="4">
    <source>
        <dbReference type="ARBA" id="ARBA00022729"/>
    </source>
</evidence>
<keyword evidence="3" id="KW-0812">Transmembrane</keyword>
<evidence type="ECO:0000259" key="11">
    <source>
        <dbReference type="PROSITE" id="PS50835"/>
    </source>
</evidence>
<evidence type="ECO:0000256" key="8">
    <source>
        <dbReference type="ARBA" id="ARBA00023319"/>
    </source>
</evidence>
<comment type="subcellular location">
    <subcellularLocation>
        <location evidence="1">Cell membrane</location>
        <topology evidence="1">Single-pass type I membrane protein</topology>
    </subcellularLocation>
</comment>
<evidence type="ECO:0000313" key="12">
    <source>
        <dbReference type="Ensembl" id="ENSNFUP00015028974.1"/>
    </source>
</evidence>
<evidence type="ECO:0000256" key="10">
    <source>
        <dbReference type="ARBA" id="ARBA00050022"/>
    </source>
</evidence>
<name>A0A8C6M277_NOTFU</name>
<evidence type="ECO:0000256" key="7">
    <source>
        <dbReference type="ARBA" id="ARBA00023157"/>
    </source>
</evidence>
<keyword evidence="4" id="KW-0732">Signal</keyword>
<dbReference type="InterPro" id="IPR007110">
    <property type="entry name" value="Ig-like_dom"/>
</dbReference>
<dbReference type="InterPro" id="IPR003599">
    <property type="entry name" value="Ig_sub"/>
</dbReference>
<dbReference type="PROSITE" id="PS50835">
    <property type="entry name" value="IG_LIKE"/>
    <property type="match status" value="1"/>
</dbReference>
<evidence type="ECO:0000256" key="5">
    <source>
        <dbReference type="ARBA" id="ARBA00022989"/>
    </source>
</evidence>
<keyword evidence="8" id="KW-0393">Immunoglobulin domain</keyword>
<dbReference type="Ensembl" id="ENSNFUT00015030264.1">
    <property type="protein sequence ID" value="ENSNFUP00015028974.1"/>
    <property type="gene ID" value="ENSNFUG00015014026.1"/>
</dbReference>
<dbReference type="AlphaFoldDB" id="A0A8C6M277"/>
<evidence type="ECO:0000256" key="9">
    <source>
        <dbReference type="ARBA" id="ARBA00049937"/>
    </source>
</evidence>
<reference evidence="12" key="3">
    <citation type="submission" date="2025-09" db="UniProtKB">
        <authorList>
            <consortium name="Ensembl"/>
        </authorList>
    </citation>
    <scope>IDENTIFICATION</scope>
</reference>
<keyword evidence="2" id="KW-1003">Cell membrane</keyword>
<evidence type="ECO:0000313" key="13">
    <source>
        <dbReference type="Proteomes" id="UP000694548"/>
    </source>
</evidence>
<dbReference type="PANTHER" id="PTHR35670:SF1">
    <property type="entry name" value="TRANSMEMBRANE PROTEIN 81"/>
    <property type="match status" value="1"/>
</dbReference>
<dbReference type="Gene3D" id="2.60.40.10">
    <property type="entry name" value="Immunoglobulins"/>
    <property type="match status" value="1"/>
</dbReference>
<accession>A0A8C6M277</accession>